<dbReference type="PATRIC" id="fig|1242966.3.peg.1160"/>
<keyword evidence="1" id="KW-1133">Transmembrane helix</keyword>
<organism evidence="2 3">
    <name type="scientific">Campylobacter concisus UNSW3</name>
    <dbReference type="NCBI Taxonomy" id="1242966"/>
    <lineage>
        <taxon>Bacteria</taxon>
        <taxon>Pseudomonadati</taxon>
        <taxon>Campylobacterota</taxon>
        <taxon>Epsilonproteobacteria</taxon>
        <taxon>Campylobacterales</taxon>
        <taxon>Campylobacteraceae</taxon>
        <taxon>Campylobacter</taxon>
    </lineage>
</organism>
<gene>
    <name evidence="2" type="ORF">UNSW3_13</name>
</gene>
<comment type="caution">
    <text evidence="2">The sequence shown here is derived from an EMBL/GenBank/DDBJ whole genome shotgun (WGS) entry which is preliminary data.</text>
</comment>
<reference evidence="2 3" key="1">
    <citation type="journal article" date="2013" name="BMC Genomics">
        <title>Comparative genomics of Campylobacter concisus isolates reveals genetic diversity and provides insights into disease association.</title>
        <authorList>
            <person name="Deshpande N.P."/>
            <person name="Kaakoush N.O."/>
            <person name="Wilkins M.R."/>
            <person name="Mitchell H.M."/>
        </authorList>
    </citation>
    <scope>NUCLEOTIDE SEQUENCE [LARGE SCALE GENOMIC DNA]</scope>
    <source>
        <strain evidence="2 3">UNSW3</strain>
    </source>
</reference>
<proteinExistence type="predicted"/>
<name>U2EVW0_9BACT</name>
<dbReference type="EMBL" id="ANNE01000010">
    <property type="protein sequence ID" value="ERJ22087.1"/>
    <property type="molecule type" value="Genomic_DNA"/>
</dbReference>
<dbReference type="Proteomes" id="UP000016636">
    <property type="component" value="Unassembled WGS sequence"/>
</dbReference>
<dbReference type="AlphaFoldDB" id="U2EVW0"/>
<evidence type="ECO:0000313" key="3">
    <source>
        <dbReference type="Proteomes" id="UP000016636"/>
    </source>
</evidence>
<feature type="transmembrane region" description="Helical" evidence="1">
    <location>
        <begin position="6"/>
        <end position="24"/>
    </location>
</feature>
<evidence type="ECO:0000256" key="1">
    <source>
        <dbReference type="SAM" id="Phobius"/>
    </source>
</evidence>
<accession>U2EVW0</accession>
<keyword evidence="1" id="KW-0812">Transmembrane</keyword>
<keyword evidence="1" id="KW-0472">Membrane</keyword>
<evidence type="ECO:0000313" key="2">
    <source>
        <dbReference type="EMBL" id="ERJ22087.1"/>
    </source>
</evidence>
<evidence type="ECO:0008006" key="4">
    <source>
        <dbReference type="Google" id="ProtNLM"/>
    </source>
</evidence>
<dbReference type="PROSITE" id="PS51257">
    <property type="entry name" value="PROKAR_LIPOPROTEIN"/>
    <property type="match status" value="1"/>
</dbReference>
<protein>
    <recommendedName>
        <fullName evidence="4">Lipoprotein</fullName>
    </recommendedName>
</protein>
<sequence length="73" mass="8211">MIVGKSPITFAVSLLLFFGCEIFLKYGKFVGITHEKIDTFETFFNKHGEISTLNSRLISKIRSISACQLGLPR</sequence>